<reference evidence="5" key="1">
    <citation type="journal article" date="2021" name="Nat. Commun.">
        <title>Genetic determinants of endophytism in the Arabidopsis root mycobiome.</title>
        <authorList>
            <person name="Mesny F."/>
            <person name="Miyauchi S."/>
            <person name="Thiergart T."/>
            <person name="Pickel B."/>
            <person name="Atanasova L."/>
            <person name="Karlsson M."/>
            <person name="Huettel B."/>
            <person name="Barry K.W."/>
            <person name="Haridas S."/>
            <person name="Chen C."/>
            <person name="Bauer D."/>
            <person name="Andreopoulos W."/>
            <person name="Pangilinan J."/>
            <person name="LaButti K."/>
            <person name="Riley R."/>
            <person name="Lipzen A."/>
            <person name="Clum A."/>
            <person name="Drula E."/>
            <person name="Henrissat B."/>
            <person name="Kohler A."/>
            <person name="Grigoriev I.V."/>
            <person name="Martin F.M."/>
            <person name="Hacquard S."/>
        </authorList>
    </citation>
    <scope>NUCLEOTIDE SEQUENCE</scope>
    <source>
        <strain evidence="5">MPI-CAGE-AT-0147</strain>
    </source>
</reference>
<keyword evidence="1" id="KW-0646">Protease inhibitor</keyword>
<dbReference type="Gene3D" id="2.10.25.10">
    <property type="entry name" value="Laminin"/>
    <property type="match status" value="1"/>
</dbReference>
<dbReference type="GO" id="GO:0030414">
    <property type="term" value="F:peptidase inhibitor activity"/>
    <property type="evidence" value="ECO:0007669"/>
    <property type="project" value="UniProtKB-KW"/>
</dbReference>
<feature type="domain" description="TIL" evidence="4">
    <location>
        <begin position="27"/>
        <end position="82"/>
    </location>
</feature>
<keyword evidence="6" id="KW-1185">Reference proteome</keyword>
<proteinExistence type="predicted"/>
<dbReference type="PANTHER" id="PTHR23259">
    <property type="entry name" value="RIDDLE"/>
    <property type="match status" value="1"/>
</dbReference>
<evidence type="ECO:0000313" key="5">
    <source>
        <dbReference type="EMBL" id="KAH7156576.1"/>
    </source>
</evidence>
<keyword evidence="2" id="KW-1015">Disulfide bond</keyword>
<dbReference type="CDD" id="cd19941">
    <property type="entry name" value="TIL"/>
    <property type="match status" value="1"/>
</dbReference>
<organism evidence="5 6">
    <name type="scientific">Dactylonectria macrodidyma</name>
    <dbReference type="NCBI Taxonomy" id="307937"/>
    <lineage>
        <taxon>Eukaryota</taxon>
        <taxon>Fungi</taxon>
        <taxon>Dikarya</taxon>
        <taxon>Ascomycota</taxon>
        <taxon>Pezizomycotina</taxon>
        <taxon>Sordariomycetes</taxon>
        <taxon>Hypocreomycetidae</taxon>
        <taxon>Hypocreales</taxon>
        <taxon>Nectriaceae</taxon>
        <taxon>Dactylonectria</taxon>
    </lineage>
</organism>
<keyword evidence="3" id="KW-0732">Signal</keyword>
<sequence>MKFTGSVLLLFIAGITASPLATRGGKCPKNEVWSDCGSACPEYCGQPPDTMCIAMCQSGCFCKSGYIRSKANGGTCIRPSQCPK</sequence>
<evidence type="ECO:0000259" key="4">
    <source>
        <dbReference type="Pfam" id="PF01826"/>
    </source>
</evidence>
<feature type="chain" id="PRO_5040407274" description="TIL domain-containing protein" evidence="3">
    <location>
        <begin position="18"/>
        <end position="84"/>
    </location>
</feature>
<dbReference type="Proteomes" id="UP000738349">
    <property type="component" value="Unassembled WGS sequence"/>
</dbReference>
<dbReference type="SUPFAM" id="SSF57567">
    <property type="entry name" value="Serine protease inhibitors"/>
    <property type="match status" value="1"/>
</dbReference>
<dbReference type="InterPro" id="IPR051368">
    <property type="entry name" value="SerProtInhib-TIL_Domain"/>
</dbReference>
<feature type="signal peptide" evidence="3">
    <location>
        <begin position="1"/>
        <end position="17"/>
    </location>
</feature>
<gene>
    <name evidence="5" type="ORF">EDB81DRAFT_787431</name>
</gene>
<comment type="caution">
    <text evidence="5">The sequence shown here is derived from an EMBL/GenBank/DDBJ whole genome shotgun (WGS) entry which is preliminary data.</text>
</comment>
<name>A0A9P9F9Y2_9HYPO</name>
<dbReference type="OrthoDB" id="7695409at2759"/>
<dbReference type="InterPro" id="IPR002919">
    <property type="entry name" value="TIL_dom"/>
</dbReference>
<dbReference type="PANTHER" id="PTHR23259:SF70">
    <property type="entry name" value="ACCESSORY GLAND PROTEIN ACP62F-RELATED"/>
    <property type="match status" value="1"/>
</dbReference>
<protein>
    <recommendedName>
        <fullName evidence="4">TIL domain-containing protein</fullName>
    </recommendedName>
</protein>
<evidence type="ECO:0000313" key="6">
    <source>
        <dbReference type="Proteomes" id="UP000738349"/>
    </source>
</evidence>
<evidence type="ECO:0000256" key="2">
    <source>
        <dbReference type="ARBA" id="ARBA00023157"/>
    </source>
</evidence>
<evidence type="ECO:0000256" key="1">
    <source>
        <dbReference type="ARBA" id="ARBA00022690"/>
    </source>
</evidence>
<evidence type="ECO:0000256" key="3">
    <source>
        <dbReference type="SAM" id="SignalP"/>
    </source>
</evidence>
<accession>A0A9P9F9Y2</accession>
<dbReference type="InterPro" id="IPR036084">
    <property type="entry name" value="Ser_inhib-like_sf"/>
</dbReference>
<dbReference type="EMBL" id="JAGMUV010000005">
    <property type="protein sequence ID" value="KAH7156576.1"/>
    <property type="molecule type" value="Genomic_DNA"/>
</dbReference>
<dbReference type="Pfam" id="PF01826">
    <property type="entry name" value="TIL"/>
    <property type="match status" value="1"/>
</dbReference>
<dbReference type="AlphaFoldDB" id="A0A9P9F9Y2"/>